<dbReference type="InterPro" id="IPR011701">
    <property type="entry name" value="MFS"/>
</dbReference>
<feature type="transmembrane region" description="Helical" evidence="4">
    <location>
        <begin position="109"/>
        <end position="131"/>
    </location>
</feature>
<evidence type="ECO:0000256" key="2">
    <source>
        <dbReference type="ARBA" id="ARBA00022989"/>
    </source>
</evidence>
<feature type="transmembrane region" description="Helical" evidence="4">
    <location>
        <begin position="379"/>
        <end position="401"/>
    </location>
</feature>
<dbReference type="SUPFAM" id="SSF103473">
    <property type="entry name" value="MFS general substrate transporter"/>
    <property type="match status" value="1"/>
</dbReference>
<dbReference type="PROSITE" id="PS50850">
    <property type="entry name" value="MFS"/>
    <property type="match status" value="1"/>
</dbReference>
<feature type="transmembrane region" description="Helical" evidence="4">
    <location>
        <begin position="57"/>
        <end position="75"/>
    </location>
</feature>
<feature type="transmembrane region" description="Helical" evidence="4">
    <location>
        <begin position="347"/>
        <end position="367"/>
    </location>
</feature>
<evidence type="ECO:0000256" key="3">
    <source>
        <dbReference type="ARBA" id="ARBA00023136"/>
    </source>
</evidence>
<feature type="transmembrane region" description="Helical" evidence="4">
    <location>
        <begin position="259"/>
        <end position="279"/>
    </location>
</feature>
<sequence>MSDTTLPAPDDSRARRNVAVLVCAQAFLGAQMPMIFVIGGLAGQSLASNPCFATLPISMIVLGSMLAATPVSAIMQRFGRRAGFTLGALAGAVGGAIGAIGLYHASFPLFLLGSLITGIYMSAQGFYRFAASDTASDAFRPKAISYVMAGGLASAIIGPQLVKFTADAYVIPFLGTYGAIIAINLIGALLFLFLDIPRPPVPSEDAPKGRSRMELLKTPRIAVAVICGMVSYALMNLVMTSTPLAVVGCGFDKGDAADVVTAHVLAMFVPSFFTGHLIARFGVEKIMAAGLLILAGAGAVALSGVALEQFFVALILLGLGWNFGFIGATTMLAGAHEAHERGRMQGLNDLLVFGGVTMASLASGGLMNCSGGTAQQGWLAVNLAMAPFLVLAGGALIWLVLRPKDSAA</sequence>
<evidence type="ECO:0000313" key="6">
    <source>
        <dbReference type="EMBL" id="QRF67047.1"/>
    </source>
</evidence>
<keyword evidence="2 4" id="KW-1133">Transmembrane helix</keyword>
<dbReference type="Gene3D" id="1.20.1250.20">
    <property type="entry name" value="MFS general substrate transporter like domains"/>
    <property type="match status" value="1"/>
</dbReference>
<organism evidence="6 7">
    <name type="scientific">Ponticoccus alexandrii</name>
    <dbReference type="NCBI Taxonomy" id="1943633"/>
    <lineage>
        <taxon>Bacteria</taxon>
        <taxon>Pseudomonadati</taxon>
        <taxon>Pseudomonadota</taxon>
        <taxon>Alphaproteobacteria</taxon>
        <taxon>Rhodobacterales</taxon>
        <taxon>Roseobacteraceae</taxon>
        <taxon>Ponticoccus</taxon>
    </lineage>
</organism>
<feature type="transmembrane region" description="Helical" evidence="4">
    <location>
        <begin position="143"/>
        <end position="162"/>
    </location>
</feature>
<keyword evidence="7" id="KW-1185">Reference proteome</keyword>
<dbReference type="PANTHER" id="PTHR23534">
    <property type="entry name" value="MFS PERMEASE"/>
    <property type="match status" value="1"/>
</dbReference>
<feature type="domain" description="Major facilitator superfamily (MFS) profile" evidence="5">
    <location>
        <begin position="220"/>
        <end position="408"/>
    </location>
</feature>
<reference evidence="6 7" key="1">
    <citation type="submission" date="2019-12" db="EMBL/GenBank/DDBJ databases">
        <title>Complete Genome Sequence of a Quorum-Sensing Bacterium,Rhodobacteraceae bacterium C31, Isolated from a marine microalgae symbiotic bacteria.</title>
        <authorList>
            <person name="Zhang Y."/>
        </authorList>
    </citation>
    <scope>NUCLEOTIDE SEQUENCE [LARGE SCALE GENOMIC DNA]</scope>
    <source>
        <strain evidence="6 7">C31</strain>
    </source>
</reference>
<feature type="transmembrane region" description="Helical" evidence="4">
    <location>
        <begin position="168"/>
        <end position="194"/>
    </location>
</feature>
<accession>A0ABX7FCE7</accession>
<evidence type="ECO:0000256" key="4">
    <source>
        <dbReference type="SAM" id="Phobius"/>
    </source>
</evidence>
<dbReference type="EMBL" id="CP047166">
    <property type="protein sequence ID" value="QRF67047.1"/>
    <property type="molecule type" value="Genomic_DNA"/>
</dbReference>
<dbReference type="Pfam" id="PF07690">
    <property type="entry name" value="MFS_1"/>
    <property type="match status" value="1"/>
</dbReference>
<evidence type="ECO:0000313" key="7">
    <source>
        <dbReference type="Proteomes" id="UP000596387"/>
    </source>
</evidence>
<proteinExistence type="predicted"/>
<name>A0ABX7FCE7_9RHOB</name>
<dbReference type="InterPro" id="IPR020846">
    <property type="entry name" value="MFS_dom"/>
</dbReference>
<feature type="transmembrane region" description="Helical" evidence="4">
    <location>
        <begin position="221"/>
        <end position="239"/>
    </location>
</feature>
<protein>
    <submittedName>
        <fullName evidence="6">MFS transporter</fullName>
    </submittedName>
</protein>
<evidence type="ECO:0000259" key="5">
    <source>
        <dbReference type="PROSITE" id="PS50850"/>
    </source>
</evidence>
<dbReference type="Proteomes" id="UP000596387">
    <property type="component" value="Chromosome"/>
</dbReference>
<keyword evidence="1 4" id="KW-0812">Transmembrane</keyword>
<feature type="transmembrane region" description="Helical" evidence="4">
    <location>
        <begin position="311"/>
        <end position="335"/>
    </location>
</feature>
<keyword evidence="3 4" id="KW-0472">Membrane</keyword>
<dbReference type="PANTHER" id="PTHR23534:SF1">
    <property type="entry name" value="MAJOR FACILITATOR SUPERFAMILY PROTEIN"/>
    <property type="match status" value="1"/>
</dbReference>
<dbReference type="RefSeq" id="WP_039616026.1">
    <property type="nucleotide sequence ID" value="NZ_CP047166.1"/>
</dbReference>
<evidence type="ECO:0000256" key="1">
    <source>
        <dbReference type="ARBA" id="ARBA00022692"/>
    </source>
</evidence>
<dbReference type="InterPro" id="IPR036259">
    <property type="entry name" value="MFS_trans_sf"/>
</dbReference>
<gene>
    <name evidence="6" type="ORF">GQA70_12420</name>
</gene>
<feature type="transmembrane region" description="Helical" evidence="4">
    <location>
        <begin position="286"/>
        <end position="305"/>
    </location>
</feature>
<feature type="transmembrane region" description="Helical" evidence="4">
    <location>
        <begin position="82"/>
        <end position="103"/>
    </location>
</feature>